<comment type="subcellular location">
    <subcellularLocation>
        <location evidence="4">Cytoplasm</location>
    </subcellularLocation>
</comment>
<keyword evidence="3 4" id="KW-0012">Acyltransferase</keyword>
<dbReference type="InterPro" id="IPR016181">
    <property type="entry name" value="Acyl_CoA_acyltransferase"/>
</dbReference>
<accession>A0A4Q7Z6J8</accession>
<evidence type="ECO:0000313" key="5">
    <source>
        <dbReference type="EMBL" id="RZU45289.1"/>
    </source>
</evidence>
<comment type="similarity">
    <text evidence="4">Belongs to the L/F-transferase family.</text>
</comment>
<evidence type="ECO:0000256" key="3">
    <source>
        <dbReference type="ARBA" id="ARBA00023315"/>
    </source>
</evidence>
<evidence type="ECO:0000256" key="4">
    <source>
        <dbReference type="HAMAP-Rule" id="MF_00688"/>
    </source>
</evidence>
<protein>
    <recommendedName>
        <fullName evidence="4">Leucyl/phenylalanyl-tRNA--protein transferase</fullName>
        <ecNumber evidence="4">2.3.2.6</ecNumber>
    </recommendedName>
    <alternativeName>
        <fullName evidence="4">L/F-transferase</fullName>
    </alternativeName>
    <alternativeName>
        <fullName evidence="4">Leucyltransferase</fullName>
    </alternativeName>
    <alternativeName>
        <fullName evidence="4">Phenyalanyltransferase</fullName>
    </alternativeName>
</protein>
<dbReference type="EC" id="2.3.2.6" evidence="4"/>
<organism evidence="5 6">
    <name type="scientific">Fluviicoccus keumensis</name>
    <dbReference type="NCBI Taxonomy" id="1435465"/>
    <lineage>
        <taxon>Bacteria</taxon>
        <taxon>Pseudomonadati</taxon>
        <taxon>Pseudomonadota</taxon>
        <taxon>Gammaproteobacteria</taxon>
        <taxon>Moraxellales</taxon>
        <taxon>Moraxellaceae</taxon>
        <taxon>Fluviicoccus</taxon>
    </lineage>
</organism>
<evidence type="ECO:0000256" key="2">
    <source>
        <dbReference type="ARBA" id="ARBA00022679"/>
    </source>
</evidence>
<dbReference type="Proteomes" id="UP000292423">
    <property type="component" value="Unassembled WGS sequence"/>
</dbReference>
<comment type="function">
    <text evidence="4">Functions in the N-end rule pathway of protein degradation where it conjugates Leu, Phe and, less efficiently, Met from aminoacyl-tRNAs to the N-termini of proteins containing an N-terminal arginine or lysine.</text>
</comment>
<evidence type="ECO:0000256" key="1">
    <source>
        <dbReference type="ARBA" id="ARBA00022490"/>
    </source>
</evidence>
<gene>
    <name evidence="4" type="primary">aat</name>
    <name evidence="5" type="ORF">EV700_2108</name>
</gene>
<dbReference type="GO" id="GO:0030163">
    <property type="term" value="P:protein catabolic process"/>
    <property type="evidence" value="ECO:0007669"/>
    <property type="project" value="UniProtKB-UniRule"/>
</dbReference>
<dbReference type="SUPFAM" id="SSF55729">
    <property type="entry name" value="Acyl-CoA N-acyltransferases (Nat)"/>
    <property type="match status" value="1"/>
</dbReference>
<keyword evidence="6" id="KW-1185">Reference proteome</keyword>
<dbReference type="Gene3D" id="3.30.70.3550">
    <property type="entry name" value="Leucyl/phenylalanyl-tRNA-protein transferase, N-terminal domain"/>
    <property type="match status" value="1"/>
</dbReference>
<comment type="catalytic activity">
    <reaction evidence="4">
        <text>N-terminal L-arginyl-[protein] + L-leucyl-tRNA(Leu) = N-terminal L-leucyl-L-arginyl-[protein] + tRNA(Leu) + H(+)</text>
        <dbReference type="Rhea" id="RHEA:50416"/>
        <dbReference type="Rhea" id="RHEA-COMP:9613"/>
        <dbReference type="Rhea" id="RHEA-COMP:9622"/>
        <dbReference type="Rhea" id="RHEA-COMP:12672"/>
        <dbReference type="Rhea" id="RHEA-COMP:12673"/>
        <dbReference type="ChEBI" id="CHEBI:15378"/>
        <dbReference type="ChEBI" id="CHEBI:64719"/>
        <dbReference type="ChEBI" id="CHEBI:78442"/>
        <dbReference type="ChEBI" id="CHEBI:78494"/>
        <dbReference type="ChEBI" id="CHEBI:133044"/>
        <dbReference type="EC" id="2.3.2.6"/>
    </reaction>
</comment>
<comment type="caution">
    <text evidence="5">The sequence shown here is derived from an EMBL/GenBank/DDBJ whole genome shotgun (WGS) entry which is preliminary data.</text>
</comment>
<dbReference type="RefSeq" id="WP_130413471.1">
    <property type="nucleotide sequence ID" value="NZ_SHKX01000012.1"/>
</dbReference>
<dbReference type="GO" id="GO:0008914">
    <property type="term" value="F:leucyl-tRNA--protein transferase activity"/>
    <property type="evidence" value="ECO:0007669"/>
    <property type="project" value="UniProtKB-UniRule"/>
</dbReference>
<dbReference type="OrthoDB" id="9790282at2"/>
<dbReference type="HAMAP" id="MF_00688">
    <property type="entry name" value="Leu_Phe_trans"/>
    <property type="match status" value="1"/>
</dbReference>
<evidence type="ECO:0000313" key="6">
    <source>
        <dbReference type="Proteomes" id="UP000292423"/>
    </source>
</evidence>
<dbReference type="InterPro" id="IPR042221">
    <property type="entry name" value="Leu/Phe-tRNA_Trfase_N"/>
</dbReference>
<reference evidence="5 6" key="1">
    <citation type="submission" date="2019-02" db="EMBL/GenBank/DDBJ databases">
        <title>Genomic Encyclopedia of Type Strains, Phase IV (KMG-IV): sequencing the most valuable type-strain genomes for metagenomic binning, comparative biology and taxonomic classification.</title>
        <authorList>
            <person name="Goeker M."/>
        </authorList>
    </citation>
    <scope>NUCLEOTIDE SEQUENCE [LARGE SCALE GENOMIC DNA]</scope>
    <source>
        <strain evidence="5 6">DSM 105135</strain>
    </source>
</reference>
<keyword evidence="1 4" id="KW-0963">Cytoplasm</keyword>
<dbReference type="Gene3D" id="3.40.630.70">
    <property type="entry name" value="Leucyl/phenylalanyl-tRNA-protein transferase, C-terminal domain"/>
    <property type="match status" value="1"/>
</dbReference>
<dbReference type="GO" id="GO:0005737">
    <property type="term" value="C:cytoplasm"/>
    <property type="evidence" value="ECO:0007669"/>
    <property type="project" value="UniProtKB-SubCell"/>
</dbReference>
<sequence>MPPVPLTPRPRAFPAVDQADEDGLLAIGGDLLPQTLRLAYTHGIFPWYNPGWPILWWSPDPRCVIDPSRFTPSRSLRKRLKSGVFTITVDKCFTQVMRLCAAPRSYANSTWINEEMIRSYTELHLQGLAHSVEVWNASGELVGGLYGMNLGRLFFGESMFSRETDASKTAFAFLMHLCAGWGFPLVDCQLPNEHLMSLGAFTIPREQFMTVLATERYRESPDWRPVQAINHCTPF</sequence>
<dbReference type="InterPro" id="IPR042203">
    <property type="entry name" value="Leu/Phe-tRNA_Trfase_C"/>
</dbReference>
<dbReference type="EMBL" id="SHKX01000012">
    <property type="protein sequence ID" value="RZU45289.1"/>
    <property type="molecule type" value="Genomic_DNA"/>
</dbReference>
<dbReference type="Pfam" id="PF03588">
    <property type="entry name" value="Leu_Phe_trans"/>
    <property type="match status" value="1"/>
</dbReference>
<keyword evidence="2 4" id="KW-0808">Transferase</keyword>
<dbReference type="AlphaFoldDB" id="A0A4Q7Z6J8"/>
<comment type="catalytic activity">
    <reaction evidence="4">
        <text>L-phenylalanyl-tRNA(Phe) + an N-terminal L-alpha-aminoacyl-[protein] = an N-terminal L-phenylalanyl-L-alpha-aminoacyl-[protein] + tRNA(Phe)</text>
        <dbReference type="Rhea" id="RHEA:43632"/>
        <dbReference type="Rhea" id="RHEA-COMP:9668"/>
        <dbReference type="Rhea" id="RHEA-COMP:9699"/>
        <dbReference type="Rhea" id="RHEA-COMP:10636"/>
        <dbReference type="Rhea" id="RHEA-COMP:10637"/>
        <dbReference type="ChEBI" id="CHEBI:78442"/>
        <dbReference type="ChEBI" id="CHEBI:78531"/>
        <dbReference type="ChEBI" id="CHEBI:78597"/>
        <dbReference type="ChEBI" id="CHEBI:83561"/>
        <dbReference type="EC" id="2.3.2.6"/>
    </reaction>
</comment>
<dbReference type="NCBIfam" id="TIGR00667">
    <property type="entry name" value="aat"/>
    <property type="match status" value="1"/>
</dbReference>
<name>A0A4Q7Z6J8_9GAMM</name>
<dbReference type="InterPro" id="IPR004616">
    <property type="entry name" value="Leu/Phe-tRNA_Trfase"/>
</dbReference>
<dbReference type="PANTHER" id="PTHR30098:SF2">
    <property type="entry name" value="LEUCYL_PHENYLALANYL-TRNA--PROTEIN TRANSFERASE"/>
    <property type="match status" value="1"/>
</dbReference>
<comment type="catalytic activity">
    <reaction evidence="4">
        <text>N-terminal L-lysyl-[protein] + L-leucyl-tRNA(Leu) = N-terminal L-leucyl-L-lysyl-[protein] + tRNA(Leu) + H(+)</text>
        <dbReference type="Rhea" id="RHEA:12340"/>
        <dbReference type="Rhea" id="RHEA-COMP:9613"/>
        <dbReference type="Rhea" id="RHEA-COMP:9622"/>
        <dbReference type="Rhea" id="RHEA-COMP:12670"/>
        <dbReference type="Rhea" id="RHEA-COMP:12671"/>
        <dbReference type="ChEBI" id="CHEBI:15378"/>
        <dbReference type="ChEBI" id="CHEBI:65249"/>
        <dbReference type="ChEBI" id="CHEBI:78442"/>
        <dbReference type="ChEBI" id="CHEBI:78494"/>
        <dbReference type="ChEBI" id="CHEBI:133043"/>
        <dbReference type="EC" id="2.3.2.6"/>
    </reaction>
</comment>
<dbReference type="PANTHER" id="PTHR30098">
    <property type="entry name" value="LEUCYL/PHENYLALANYL-TRNA--PROTEIN TRANSFERASE"/>
    <property type="match status" value="1"/>
</dbReference>
<proteinExistence type="inferred from homology"/>